<name>A0ABR1R5I9_9PEZI</name>
<protein>
    <submittedName>
        <fullName evidence="3">Uncharacterized protein</fullName>
    </submittedName>
</protein>
<gene>
    <name evidence="3" type="ORF">PG991_013266</name>
</gene>
<dbReference type="Proteomes" id="UP001396898">
    <property type="component" value="Unassembled WGS sequence"/>
</dbReference>
<evidence type="ECO:0000313" key="4">
    <source>
        <dbReference type="Proteomes" id="UP001396898"/>
    </source>
</evidence>
<comment type="caution">
    <text evidence="3">The sequence shown here is derived from an EMBL/GenBank/DDBJ whole genome shotgun (WGS) entry which is preliminary data.</text>
</comment>
<feature type="compositionally biased region" description="Low complexity" evidence="1">
    <location>
        <begin position="201"/>
        <end position="220"/>
    </location>
</feature>
<keyword evidence="2" id="KW-0472">Membrane</keyword>
<evidence type="ECO:0000256" key="2">
    <source>
        <dbReference type="SAM" id="Phobius"/>
    </source>
</evidence>
<proteinExistence type="predicted"/>
<keyword evidence="4" id="KW-1185">Reference proteome</keyword>
<organism evidence="3 4">
    <name type="scientific">Apiospora marii</name>
    <dbReference type="NCBI Taxonomy" id="335849"/>
    <lineage>
        <taxon>Eukaryota</taxon>
        <taxon>Fungi</taxon>
        <taxon>Dikarya</taxon>
        <taxon>Ascomycota</taxon>
        <taxon>Pezizomycotina</taxon>
        <taxon>Sordariomycetes</taxon>
        <taxon>Xylariomycetidae</taxon>
        <taxon>Amphisphaeriales</taxon>
        <taxon>Apiosporaceae</taxon>
        <taxon>Apiospora</taxon>
    </lineage>
</organism>
<feature type="transmembrane region" description="Helical" evidence="2">
    <location>
        <begin position="237"/>
        <end position="257"/>
    </location>
</feature>
<keyword evidence="2" id="KW-1133">Transmembrane helix</keyword>
<evidence type="ECO:0000313" key="3">
    <source>
        <dbReference type="EMBL" id="KAK8001044.1"/>
    </source>
</evidence>
<feature type="region of interest" description="Disordered" evidence="1">
    <location>
        <begin position="159"/>
        <end position="231"/>
    </location>
</feature>
<accession>A0ABR1R5I9</accession>
<evidence type="ECO:0000256" key="1">
    <source>
        <dbReference type="SAM" id="MobiDB-lite"/>
    </source>
</evidence>
<reference evidence="3 4" key="1">
    <citation type="submission" date="2023-01" db="EMBL/GenBank/DDBJ databases">
        <title>Analysis of 21 Apiospora genomes using comparative genomics revels a genus with tremendous synthesis potential of carbohydrate active enzymes and secondary metabolites.</title>
        <authorList>
            <person name="Sorensen T."/>
        </authorList>
    </citation>
    <scope>NUCLEOTIDE SEQUENCE [LARGE SCALE GENOMIC DNA]</scope>
    <source>
        <strain evidence="3 4">CBS 20057</strain>
    </source>
</reference>
<sequence length="299" mass="31061">MCCSLDCTSLIFTDVDDEQVPGAASGALHHHRHHGDGRAHPWVPRETGLVAPAPAAAAPAPVPAPEVAVAPVAASAAPVLAAAAAAATTTTITITNTWVNARTCGWVSGVSSSPIGCEGNYHCATNAAHAVGCASGTFSPLFSQRSRPARLWNVPLDRGAGTVHVPVPPDRHGVDAAGRAPVRPGFSDEHQHQQHQHQQHQHQQQYLGGVAASPTATPSSSDDDDEEDDADREKNTITVAVITIGTILGFFLVLGLVRLAAGFSWRCCGGDGGGVHGGESVIELVDLPQQQQQQEGRQV</sequence>
<dbReference type="EMBL" id="JAQQWI010000018">
    <property type="protein sequence ID" value="KAK8001044.1"/>
    <property type="molecule type" value="Genomic_DNA"/>
</dbReference>
<feature type="compositionally biased region" description="Acidic residues" evidence="1">
    <location>
        <begin position="221"/>
        <end position="230"/>
    </location>
</feature>
<keyword evidence="2" id="KW-0812">Transmembrane</keyword>